<organism evidence="1 2">
    <name type="scientific">Streptomyces ochraceiscleroticus</name>
    <dbReference type="NCBI Taxonomy" id="47761"/>
    <lineage>
        <taxon>Bacteria</taxon>
        <taxon>Bacillati</taxon>
        <taxon>Actinomycetota</taxon>
        <taxon>Actinomycetes</taxon>
        <taxon>Kitasatosporales</taxon>
        <taxon>Streptomycetaceae</taxon>
        <taxon>Streptomyces</taxon>
    </lineage>
</organism>
<gene>
    <name evidence="1" type="ORF">ACFP4F_06575</name>
</gene>
<protein>
    <recommendedName>
        <fullName evidence="3">SIS domain-containing protein</fullName>
    </recommendedName>
</protein>
<dbReference type="RefSeq" id="WP_031055415.1">
    <property type="nucleotide sequence ID" value="NZ_JBHSPX010000002.1"/>
</dbReference>
<reference evidence="2" key="1">
    <citation type="journal article" date="2019" name="Int. J. Syst. Evol. Microbiol.">
        <title>The Global Catalogue of Microorganisms (GCM) 10K type strain sequencing project: providing services to taxonomists for standard genome sequencing and annotation.</title>
        <authorList>
            <consortium name="The Broad Institute Genomics Platform"/>
            <consortium name="The Broad Institute Genome Sequencing Center for Infectious Disease"/>
            <person name="Wu L."/>
            <person name="Ma J."/>
        </authorList>
    </citation>
    <scope>NUCLEOTIDE SEQUENCE [LARGE SCALE GENOMIC DNA]</scope>
    <source>
        <strain evidence="2">CGMCC 1.15180</strain>
    </source>
</reference>
<name>A0ABW1MFH4_9ACTN</name>
<sequence length="211" mass="22351">MDAVRVALLREVLAGTEWIQATRRFAGSLRASVAPHGGGLLLVGSAEYEPWHLAAHLDDEAAWSGLPELSPTLVRHRVPLGVPAHLSVGLGRLETARRGETLLVVAPDAPGPCLLERVHDARRNGATVLALDAGDRDLGTLAHDALTVPGPAVSTEGAVAGAADLDLDTVQHLVSAAAGENSLPAPRRHRRFRDRLSRLADQLTAPPPPRW</sequence>
<dbReference type="EMBL" id="JBHSPX010000002">
    <property type="protein sequence ID" value="MFC6062204.1"/>
    <property type="molecule type" value="Genomic_DNA"/>
</dbReference>
<evidence type="ECO:0000313" key="2">
    <source>
        <dbReference type="Proteomes" id="UP001596139"/>
    </source>
</evidence>
<comment type="caution">
    <text evidence="1">The sequence shown here is derived from an EMBL/GenBank/DDBJ whole genome shotgun (WGS) entry which is preliminary data.</text>
</comment>
<evidence type="ECO:0000313" key="1">
    <source>
        <dbReference type="EMBL" id="MFC6062204.1"/>
    </source>
</evidence>
<accession>A0ABW1MFH4</accession>
<keyword evidence="2" id="KW-1185">Reference proteome</keyword>
<dbReference type="Proteomes" id="UP001596139">
    <property type="component" value="Unassembled WGS sequence"/>
</dbReference>
<proteinExistence type="predicted"/>
<evidence type="ECO:0008006" key="3">
    <source>
        <dbReference type="Google" id="ProtNLM"/>
    </source>
</evidence>